<proteinExistence type="predicted"/>
<gene>
    <name evidence="2" type="ORF">EYF80_048982</name>
</gene>
<evidence type="ECO:0000256" key="1">
    <source>
        <dbReference type="SAM" id="MobiDB-lite"/>
    </source>
</evidence>
<name>A0A4Z2FHZ6_9TELE</name>
<dbReference type="Proteomes" id="UP000314294">
    <property type="component" value="Unassembled WGS sequence"/>
</dbReference>
<evidence type="ECO:0000313" key="3">
    <source>
        <dbReference type="Proteomes" id="UP000314294"/>
    </source>
</evidence>
<sequence>MCEVVGVLVRGGQLAPRMGQCVRDESSFEWLEEYRPDDLSSDAPAAPRQRGHDGYIIHVTPRALLHAHSSALRGGDGSGVLRTHEDEGPEDARGRGS</sequence>
<dbReference type="AlphaFoldDB" id="A0A4Z2FHZ6"/>
<evidence type="ECO:0000313" key="2">
    <source>
        <dbReference type="EMBL" id="TNN40848.1"/>
    </source>
</evidence>
<organism evidence="2 3">
    <name type="scientific">Liparis tanakae</name>
    <name type="common">Tanaka's snailfish</name>
    <dbReference type="NCBI Taxonomy" id="230148"/>
    <lineage>
        <taxon>Eukaryota</taxon>
        <taxon>Metazoa</taxon>
        <taxon>Chordata</taxon>
        <taxon>Craniata</taxon>
        <taxon>Vertebrata</taxon>
        <taxon>Euteleostomi</taxon>
        <taxon>Actinopterygii</taxon>
        <taxon>Neopterygii</taxon>
        <taxon>Teleostei</taxon>
        <taxon>Neoteleostei</taxon>
        <taxon>Acanthomorphata</taxon>
        <taxon>Eupercaria</taxon>
        <taxon>Perciformes</taxon>
        <taxon>Cottioidei</taxon>
        <taxon>Cottales</taxon>
        <taxon>Liparidae</taxon>
        <taxon>Liparis</taxon>
    </lineage>
</organism>
<dbReference type="EMBL" id="SRLO01001154">
    <property type="protein sequence ID" value="TNN40848.1"/>
    <property type="molecule type" value="Genomic_DNA"/>
</dbReference>
<accession>A0A4Z2FHZ6</accession>
<feature type="region of interest" description="Disordered" evidence="1">
    <location>
        <begin position="68"/>
        <end position="97"/>
    </location>
</feature>
<reference evidence="2 3" key="1">
    <citation type="submission" date="2019-03" db="EMBL/GenBank/DDBJ databases">
        <title>First draft genome of Liparis tanakae, snailfish: a comprehensive survey of snailfish specific genes.</title>
        <authorList>
            <person name="Kim W."/>
            <person name="Song I."/>
            <person name="Jeong J.-H."/>
            <person name="Kim D."/>
            <person name="Kim S."/>
            <person name="Ryu S."/>
            <person name="Song J.Y."/>
            <person name="Lee S.K."/>
        </authorList>
    </citation>
    <scope>NUCLEOTIDE SEQUENCE [LARGE SCALE GENOMIC DNA]</scope>
    <source>
        <tissue evidence="2">Muscle</tissue>
    </source>
</reference>
<keyword evidence="3" id="KW-1185">Reference proteome</keyword>
<protein>
    <submittedName>
        <fullName evidence="2">Uncharacterized protein</fullName>
    </submittedName>
</protein>
<feature type="compositionally biased region" description="Basic and acidic residues" evidence="1">
    <location>
        <begin position="82"/>
        <end position="97"/>
    </location>
</feature>
<comment type="caution">
    <text evidence="2">The sequence shown here is derived from an EMBL/GenBank/DDBJ whole genome shotgun (WGS) entry which is preliminary data.</text>
</comment>